<reference evidence="2" key="1">
    <citation type="submission" date="2021-10" db="EMBL/GenBank/DDBJ databases">
        <title>Tropical sea cucumber genome reveals ecological adaptation and Cuvierian tubules defense mechanism.</title>
        <authorList>
            <person name="Chen T."/>
        </authorList>
    </citation>
    <scope>NUCLEOTIDE SEQUENCE</scope>
    <source>
        <strain evidence="2">Nanhai2018</strain>
        <tissue evidence="2">Muscle</tissue>
    </source>
</reference>
<proteinExistence type="predicted"/>
<accession>A0A9Q1C1V4</accession>
<name>A0A9Q1C1V4_HOLLE</name>
<gene>
    <name evidence="2" type="ORF">HOLleu_20689</name>
</gene>
<feature type="signal peptide" evidence="1">
    <location>
        <begin position="1"/>
        <end position="23"/>
    </location>
</feature>
<evidence type="ECO:0000313" key="2">
    <source>
        <dbReference type="EMBL" id="KAJ8036650.1"/>
    </source>
</evidence>
<keyword evidence="1" id="KW-0732">Signal</keyword>
<comment type="caution">
    <text evidence="2">The sequence shown here is derived from an EMBL/GenBank/DDBJ whole genome shotgun (WGS) entry which is preliminary data.</text>
</comment>
<protein>
    <submittedName>
        <fullName evidence="2">Uncharacterized protein</fullName>
    </submittedName>
</protein>
<evidence type="ECO:0000256" key="1">
    <source>
        <dbReference type="SAM" id="SignalP"/>
    </source>
</evidence>
<dbReference type="AlphaFoldDB" id="A0A9Q1C1V4"/>
<dbReference type="EMBL" id="JAIZAY010000009">
    <property type="protein sequence ID" value="KAJ8036650.1"/>
    <property type="molecule type" value="Genomic_DNA"/>
</dbReference>
<keyword evidence="3" id="KW-1185">Reference proteome</keyword>
<organism evidence="2 3">
    <name type="scientific">Holothuria leucospilota</name>
    <name type="common">Black long sea cucumber</name>
    <name type="synonym">Mertensiothuria leucospilota</name>
    <dbReference type="NCBI Taxonomy" id="206669"/>
    <lineage>
        <taxon>Eukaryota</taxon>
        <taxon>Metazoa</taxon>
        <taxon>Echinodermata</taxon>
        <taxon>Eleutherozoa</taxon>
        <taxon>Echinozoa</taxon>
        <taxon>Holothuroidea</taxon>
        <taxon>Aspidochirotacea</taxon>
        <taxon>Aspidochirotida</taxon>
        <taxon>Holothuriidae</taxon>
        <taxon>Holothuria</taxon>
    </lineage>
</organism>
<dbReference type="Proteomes" id="UP001152320">
    <property type="component" value="Chromosome 9"/>
</dbReference>
<feature type="chain" id="PRO_5040185028" evidence="1">
    <location>
        <begin position="24"/>
        <end position="144"/>
    </location>
</feature>
<sequence>MNLWRRTASILILLSECLLVSLGSTDNPIFISFVDTSAEVLSGVPFGLTLEATQEVTVTVGVSVCLEDVMLTIGGTMTTSTTVSFTASSSEVISNIIATPMPPTAKSRVVDFYITDITPSDGVKVGETSWLRYIINTNEWSEYT</sequence>
<evidence type="ECO:0000313" key="3">
    <source>
        <dbReference type="Proteomes" id="UP001152320"/>
    </source>
</evidence>